<dbReference type="GO" id="GO:0030246">
    <property type="term" value="F:carbohydrate binding"/>
    <property type="evidence" value="ECO:0007669"/>
    <property type="project" value="UniProtKB-KW"/>
</dbReference>
<accession>A0A2U1L2M1</accession>
<evidence type="ECO:0000259" key="3">
    <source>
        <dbReference type="PROSITE" id="PS51752"/>
    </source>
</evidence>
<gene>
    <name evidence="4" type="ORF">CTI12_AA535000</name>
</gene>
<dbReference type="SUPFAM" id="SSF51101">
    <property type="entry name" value="Mannose-binding lectins"/>
    <property type="match status" value="1"/>
</dbReference>
<keyword evidence="2 4" id="KW-0430">Lectin</keyword>
<sequence>MPEMVKLGPKSMEGLIWDAKGNSNIVEIQISHQQNIINSMQFSYASQSGEEDILMDVYASKTYGEPHGLKFSTVTIRYPEEYLVSVSGEYDKGKLISLVFCTNKKRHGPFGRTGGGSSDVSIDEFNFEFGPRFCFGGFHGSVKEGCLHAIGVYVKPHEIIDADSKFLNF</sequence>
<evidence type="ECO:0000256" key="1">
    <source>
        <dbReference type="ARBA" id="ARBA00006568"/>
    </source>
</evidence>
<dbReference type="PANTHER" id="PTHR47293">
    <property type="entry name" value="JACALIN-RELATED LECTIN 3"/>
    <property type="match status" value="1"/>
</dbReference>
<reference evidence="4 5" key="1">
    <citation type="journal article" date="2018" name="Mol. Plant">
        <title>The genome of Artemisia annua provides insight into the evolution of Asteraceae family and artemisinin biosynthesis.</title>
        <authorList>
            <person name="Shen Q."/>
            <person name="Zhang L."/>
            <person name="Liao Z."/>
            <person name="Wang S."/>
            <person name="Yan T."/>
            <person name="Shi P."/>
            <person name="Liu M."/>
            <person name="Fu X."/>
            <person name="Pan Q."/>
            <person name="Wang Y."/>
            <person name="Lv Z."/>
            <person name="Lu X."/>
            <person name="Zhang F."/>
            <person name="Jiang W."/>
            <person name="Ma Y."/>
            <person name="Chen M."/>
            <person name="Hao X."/>
            <person name="Li L."/>
            <person name="Tang Y."/>
            <person name="Lv G."/>
            <person name="Zhou Y."/>
            <person name="Sun X."/>
            <person name="Brodelius P.E."/>
            <person name="Rose J.K.C."/>
            <person name="Tang K."/>
        </authorList>
    </citation>
    <scope>NUCLEOTIDE SEQUENCE [LARGE SCALE GENOMIC DNA]</scope>
    <source>
        <strain evidence="5">cv. Huhao1</strain>
        <tissue evidence="4">Leaf</tissue>
    </source>
</reference>
<keyword evidence="5" id="KW-1185">Reference proteome</keyword>
<protein>
    <submittedName>
        <fullName evidence="4">Jacalin-like lectin domain-containing protein</fullName>
    </submittedName>
</protein>
<name>A0A2U1L2M1_ARTAN</name>
<evidence type="ECO:0000313" key="4">
    <source>
        <dbReference type="EMBL" id="PWA43247.1"/>
    </source>
</evidence>
<dbReference type="PROSITE" id="PS51752">
    <property type="entry name" value="JACALIN_LECTIN"/>
    <property type="match status" value="1"/>
</dbReference>
<dbReference type="InterPro" id="IPR036404">
    <property type="entry name" value="Jacalin-like_lectin_dom_sf"/>
</dbReference>
<dbReference type="OrthoDB" id="581739at2759"/>
<dbReference type="PANTHER" id="PTHR47293:SF70">
    <property type="entry name" value="JACALIN-RELATED LECTIN 24-RELATED"/>
    <property type="match status" value="1"/>
</dbReference>
<dbReference type="Pfam" id="PF01419">
    <property type="entry name" value="Jacalin"/>
    <property type="match status" value="1"/>
</dbReference>
<comment type="caution">
    <text evidence="4">The sequence shown here is derived from an EMBL/GenBank/DDBJ whole genome shotgun (WGS) entry which is preliminary data.</text>
</comment>
<dbReference type="AlphaFoldDB" id="A0A2U1L2M1"/>
<organism evidence="4 5">
    <name type="scientific">Artemisia annua</name>
    <name type="common">Sweet wormwood</name>
    <dbReference type="NCBI Taxonomy" id="35608"/>
    <lineage>
        <taxon>Eukaryota</taxon>
        <taxon>Viridiplantae</taxon>
        <taxon>Streptophyta</taxon>
        <taxon>Embryophyta</taxon>
        <taxon>Tracheophyta</taxon>
        <taxon>Spermatophyta</taxon>
        <taxon>Magnoliopsida</taxon>
        <taxon>eudicotyledons</taxon>
        <taxon>Gunneridae</taxon>
        <taxon>Pentapetalae</taxon>
        <taxon>asterids</taxon>
        <taxon>campanulids</taxon>
        <taxon>Asterales</taxon>
        <taxon>Asteraceae</taxon>
        <taxon>Asteroideae</taxon>
        <taxon>Anthemideae</taxon>
        <taxon>Artemisiinae</taxon>
        <taxon>Artemisia</taxon>
    </lineage>
</organism>
<evidence type="ECO:0000256" key="2">
    <source>
        <dbReference type="ARBA" id="ARBA00022734"/>
    </source>
</evidence>
<dbReference type="Gene3D" id="2.100.10.30">
    <property type="entry name" value="Jacalin-like lectin domain"/>
    <property type="match status" value="1"/>
</dbReference>
<dbReference type="SMART" id="SM00915">
    <property type="entry name" value="Jacalin"/>
    <property type="match status" value="1"/>
</dbReference>
<evidence type="ECO:0000313" key="5">
    <source>
        <dbReference type="Proteomes" id="UP000245207"/>
    </source>
</evidence>
<dbReference type="EMBL" id="PKPP01011938">
    <property type="protein sequence ID" value="PWA43247.1"/>
    <property type="molecule type" value="Genomic_DNA"/>
</dbReference>
<dbReference type="Proteomes" id="UP000245207">
    <property type="component" value="Unassembled WGS sequence"/>
</dbReference>
<proteinExistence type="inferred from homology"/>
<dbReference type="InterPro" id="IPR001229">
    <property type="entry name" value="Jacalin-like_lectin_dom"/>
</dbReference>
<feature type="domain" description="Jacalin-type lectin" evidence="3">
    <location>
        <begin position="2"/>
        <end position="156"/>
    </location>
</feature>
<comment type="similarity">
    <text evidence="1">Belongs to the jacalin lectin family.</text>
</comment>